<dbReference type="PANTHER" id="PTHR43489">
    <property type="entry name" value="ISOMERASE"/>
    <property type="match status" value="1"/>
</dbReference>
<dbReference type="RefSeq" id="WP_251966513.1">
    <property type="nucleotide sequence ID" value="NZ_CP146284.1"/>
</dbReference>
<evidence type="ECO:0000313" key="4">
    <source>
        <dbReference type="EMBL" id="WWV67125.1"/>
    </source>
</evidence>
<dbReference type="PANTHER" id="PTHR43489:SF7">
    <property type="entry name" value="3-DEHYDRO-D-GULOSIDE 4-EPIMERASE-RELATED"/>
    <property type="match status" value="1"/>
</dbReference>
<dbReference type="NCBIfam" id="TIGR01409">
    <property type="entry name" value="TAT_signal_seq"/>
    <property type="match status" value="1"/>
</dbReference>
<dbReference type="Gene3D" id="3.20.20.150">
    <property type="entry name" value="Divalent-metal-dependent TIM barrel enzymes"/>
    <property type="match status" value="1"/>
</dbReference>
<feature type="domain" description="Xylose isomerase-like TIM barrel" evidence="3">
    <location>
        <begin position="93"/>
        <end position="313"/>
    </location>
</feature>
<evidence type="ECO:0000256" key="2">
    <source>
        <dbReference type="SAM" id="SignalP"/>
    </source>
</evidence>
<protein>
    <submittedName>
        <fullName evidence="4">Sugar phosphate isomerase/epimerase</fullName>
    </submittedName>
</protein>
<keyword evidence="2" id="KW-0732">Signal</keyword>
<name>A0ABZ2IM84_9BACT</name>
<organism evidence="4 5">
    <name type="scientific">Parabacteroides absconsus</name>
    <dbReference type="NCBI Taxonomy" id="2951805"/>
    <lineage>
        <taxon>Bacteria</taxon>
        <taxon>Pseudomonadati</taxon>
        <taxon>Bacteroidota</taxon>
        <taxon>Bacteroidia</taxon>
        <taxon>Bacteroidales</taxon>
        <taxon>Tannerellaceae</taxon>
        <taxon>Parabacteroides</taxon>
    </lineage>
</organism>
<keyword evidence="5" id="KW-1185">Reference proteome</keyword>
<dbReference type="InterPro" id="IPR036237">
    <property type="entry name" value="Xyl_isomerase-like_sf"/>
</dbReference>
<proteinExistence type="predicted"/>
<dbReference type="InterPro" id="IPR050417">
    <property type="entry name" value="Sugar_Epim/Isomerase"/>
</dbReference>
<sequence>MTINRRNFLKATLSGAAMAVGSTAIASCTGKPAETSAEATAQPKAAGIQYNSAAQLNLSLQEGVAPGESLNEKLDFMEKNGVVGLEPGGGNLAARVDEFKQALNGRNIKISAICAGFKGFILSTDPAVRKQCMDTMKEIIAAAGELGSTGVIIVPAFNNQVPVMPHTMETRDFLCEQFNEMGNFAKEHGTTVIFEPLNRKECFYLRQVADAASICRDINNPGVRCMGDFWHMTWEETSDMGAFISAGEYLQHVHVASRKRRSMPGEDGDADNYVNGFKGLKAIGYNKFVSFECGCQSEDRAAAVVNALNLLRKQWEEA</sequence>
<dbReference type="InterPro" id="IPR013022">
    <property type="entry name" value="Xyl_isomerase-like_TIM-brl"/>
</dbReference>
<feature type="signal peptide" evidence="2">
    <location>
        <begin position="1"/>
        <end position="26"/>
    </location>
</feature>
<gene>
    <name evidence="4" type="ORF">NEE14_003820</name>
</gene>
<dbReference type="PROSITE" id="PS51318">
    <property type="entry name" value="TAT"/>
    <property type="match status" value="1"/>
</dbReference>
<dbReference type="GO" id="GO:0016853">
    <property type="term" value="F:isomerase activity"/>
    <property type="evidence" value="ECO:0007669"/>
    <property type="project" value="UniProtKB-KW"/>
</dbReference>
<feature type="chain" id="PRO_5045938610" evidence="2">
    <location>
        <begin position="27"/>
        <end position="318"/>
    </location>
</feature>
<reference evidence="4 5" key="1">
    <citation type="submission" date="2024-02" db="EMBL/GenBank/DDBJ databases">
        <title>Whole genome sequencing of Parabacteroides sp. AD58.</title>
        <authorList>
            <person name="Chaplin A.V."/>
            <person name="Pikina A.P."/>
            <person name="Sokolova S.R."/>
            <person name="Korostin D.O."/>
            <person name="Efimov B.A."/>
        </authorList>
    </citation>
    <scope>NUCLEOTIDE SEQUENCE [LARGE SCALE GENOMIC DNA]</scope>
    <source>
        <strain evidence="4 5">AD58</strain>
    </source>
</reference>
<evidence type="ECO:0000256" key="1">
    <source>
        <dbReference type="ARBA" id="ARBA00023235"/>
    </source>
</evidence>
<dbReference type="PROSITE" id="PS51257">
    <property type="entry name" value="PROKAR_LIPOPROTEIN"/>
    <property type="match status" value="1"/>
</dbReference>
<dbReference type="InterPro" id="IPR006311">
    <property type="entry name" value="TAT_signal"/>
</dbReference>
<accession>A0ABZ2IM84</accession>
<dbReference type="EMBL" id="CP146284">
    <property type="protein sequence ID" value="WWV67125.1"/>
    <property type="molecule type" value="Genomic_DNA"/>
</dbReference>
<evidence type="ECO:0000313" key="5">
    <source>
        <dbReference type="Proteomes" id="UP001320603"/>
    </source>
</evidence>
<dbReference type="SUPFAM" id="SSF51658">
    <property type="entry name" value="Xylose isomerase-like"/>
    <property type="match status" value="1"/>
</dbReference>
<dbReference type="InterPro" id="IPR019546">
    <property type="entry name" value="TAT_signal_bac_arc"/>
</dbReference>
<dbReference type="Proteomes" id="UP001320603">
    <property type="component" value="Chromosome"/>
</dbReference>
<keyword evidence="1 4" id="KW-0413">Isomerase</keyword>
<evidence type="ECO:0000259" key="3">
    <source>
        <dbReference type="Pfam" id="PF01261"/>
    </source>
</evidence>
<dbReference type="Pfam" id="PF01261">
    <property type="entry name" value="AP_endonuc_2"/>
    <property type="match status" value="1"/>
</dbReference>